<gene>
    <name evidence="4" type="ORF">RN001_010877</name>
</gene>
<name>A0AAN7S8R0_9COLE</name>
<organism evidence="4 5">
    <name type="scientific">Aquatica leii</name>
    <dbReference type="NCBI Taxonomy" id="1421715"/>
    <lineage>
        <taxon>Eukaryota</taxon>
        <taxon>Metazoa</taxon>
        <taxon>Ecdysozoa</taxon>
        <taxon>Arthropoda</taxon>
        <taxon>Hexapoda</taxon>
        <taxon>Insecta</taxon>
        <taxon>Pterygota</taxon>
        <taxon>Neoptera</taxon>
        <taxon>Endopterygota</taxon>
        <taxon>Coleoptera</taxon>
        <taxon>Polyphaga</taxon>
        <taxon>Elateriformia</taxon>
        <taxon>Elateroidea</taxon>
        <taxon>Lampyridae</taxon>
        <taxon>Luciolinae</taxon>
        <taxon>Aquatica</taxon>
    </lineage>
</organism>
<keyword evidence="1" id="KW-1133">Transmembrane helix</keyword>
<keyword evidence="1" id="KW-0812">Transmembrane</keyword>
<keyword evidence="1" id="KW-0472">Membrane</keyword>
<dbReference type="InterPro" id="IPR007110">
    <property type="entry name" value="Ig-like_dom"/>
</dbReference>
<keyword evidence="2" id="KW-0732">Signal</keyword>
<dbReference type="InterPro" id="IPR013783">
    <property type="entry name" value="Ig-like_fold"/>
</dbReference>
<evidence type="ECO:0000313" key="4">
    <source>
        <dbReference type="EMBL" id="KAK4878371.1"/>
    </source>
</evidence>
<dbReference type="EMBL" id="JARPUR010000004">
    <property type="protein sequence ID" value="KAK4878371.1"/>
    <property type="molecule type" value="Genomic_DNA"/>
</dbReference>
<feature type="domain" description="Ig-like" evidence="3">
    <location>
        <begin position="5"/>
        <end position="90"/>
    </location>
</feature>
<dbReference type="InterPro" id="IPR036179">
    <property type="entry name" value="Ig-like_dom_sf"/>
</dbReference>
<feature type="chain" id="PRO_5043032244" description="Ig-like domain-containing protein" evidence="2">
    <location>
        <begin position="17"/>
        <end position="246"/>
    </location>
</feature>
<evidence type="ECO:0000256" key="2">
    <source>
        <dbReference type="SAM" id="SignalP"/>
    </source>
</evidence>
<dbReference type="InterPro" id="IPR003599">
    <property type="entry name" value="Ig_sub"/>
</dbReference>
<feature type="signal peptide" evidence="2">
    <location>
        <begin position="1"/>
        <end position="16"/>
    </location>
</feature>
<keyword evidence="5" id="KW-1185">Reference proteome</keyword>
<evidence type="ECO:0000256" key="1">
    <source>
        <dbReference type="SAM" id="Phobius"/>
    </source>
</evidence>
<dbReference type="SUPFAM" id="SSF48726">
    <property type="entry name" value="Immunoglobulin"/>
    <property type="match status" value="1"/>
</dbReference>
<dbReference type="Proteomes" id="UP001353858">
    <property type="component" value="Unassembled WGS sequence"/>
</dbReference>
<feature type="transmembrane region" description="Helical" evidence="1">
    <location>
        <begin position="156"/>
        <end position="177"/>
    </location>
</feature>
<dbReference type="AlphaFoldDB" id="A0AAN7S8R0"/>
<dbReference type="Gene3D" id="2.60.40.10">
    <property type="entry name" value="Immunoglobulins"/>
    <property type="match status" value="1"/>
</dbReference>
<dbReference type="SMART" id="SM00409">
    <property type="entry name" value="IG"/>
    <property type="match status" value="1"/>
</dbReference>
<protein>
    <recommendedName>
        <fullName evidence="3">Ig-like domain-containing protein</fullName>
    </recommendedName>
</protein>
<evidence type="ECO:0000259" key="3">
    <source>
        <dbReference type="PROSITE" id="PS50835"/>
    </source>
</evidence>
<sequence length="246" mass="28392">MLRIPILILYFHSVSGTLTLLVTKEEDGVNTSIVNNIQARRGSSFVLTCSVWHGGAIDHRTWWIKSNKNVSLHELQFNRVRLKDQGEYVCSSYTYSIKKMIKLHVLPKGVSKQMKQQVHDWIYPIRHVRSNSDSSSSSESQEKRSQLGTNSAYVKFWAVAFVIVIIGMGIFFLYYLLKRYWWKANSISRLQQLRWVTPSTVVSELPVARIEEETCLSEPNCDLPPSYTEADLPPPYDEVINLRNHN</sequence>
<evidence type="ECO:0000313" key="5">
    <source>
        <dbReference type="Proteomes" id="UP001353858"/>
    </source>
</evidence>
<accession>A0AAN7S8R0</accession>
<proteinExistence type="predicted"/>
<dbReference type="PROSITE" id="PS50835">
    <property type="entry name" value="IG_LIKE"/>
    <property type="match status" value="1"/>
</dbReference>
<reference evidence="5" key="1">
    <citation type="submission" date="2023-01" db="EMBL/GenBank/DDBJ databases">
        <title>Key to firefly adult light organ development and bioluminescence: homeobox transcription factors regulate luciferase expression and transportation to peroxisome.</title>
        <authorList>
            <person name="Fu X."/>
        </authorList>
    </citation>
    <scope>NUCLEOTIDE SEQUENCE [LARGE SCALE GENOMIC DNA]</scope>
</reference>
<comment type="caution">
    <text evidence="4">The sequence shown here is derived from an EMBL/GenBank/DDBJ whole genome shotgun (WGS) entry which is preliminary data.</text>
</comment>